<evidence type="ECO:0000313" key="20">
    <source>
        <dbReference type="Proteomes" id="UP001177023"/>
    </source>
</evidence>
<dbReference type="GO" id="GO:0071044">
    <property type="term" value="P:histone mRNA catabolic process"/>
    <property type="evidence" value="ECO:0007669"/>
    <property type="project" value="TreeGrafter"/>
</dbReference>
<dbReference type="CDD" id="cd06147">
    <property type="entry name" value="Rrp6p_like_exo"/>
    <property type="match status" value="1"/>
</dbReference>
<evidence type="ECO:0000256" key="9">
    <source>
        <dbReference type="ARBA" id="ARBA00022839"/>
    </source>
</evidence>
<dbReference type="SMART" id="SM00474">
    <property type="entry name" value="35EXOc"/>
    <property type="match status" value="1"/>
</dbReference>
<dbReference type="GO" id="GO:0005730">
    <property type="term" value="C:nucleolus"/>
    <property type="evidence" value="ECO:0007669"/>
    <property type="project" value="TreeGrafter"/>
</dbReference>
<keyword evidence="12" id="KW-1015">Disulfide bond</keyword>
<keyword evidence="7" id="KW-0378">Hydrolase</keyword>
<dbReference type="GO" id="GO:0003727">
    <property type="term" value="F:single-stranded RNA binding"/>
    <property type="evidence" value="ECO:0007669"/>
    <property type="project" value="TreeGrafter"/>
</dbReference>
<dbReference type="GO" id="GO:0071051">
    <property type="term" value="P:poly(A)-dependent snoRNA 3'-end processing"/>
    <property type="evidence" value="ECO:0007669"/>
    <property type="project" value="TreeGrafter"/>
</dbReference>
<keyword evidence="20" id="KW-1185">Reference proteome</keyword>
<organism evidence="19 20">
    <name type="scientific">Mesorhabditis spiculigera</name>
    <dbReference type="NCBI Taxonomy" id="96644"/>
    <lineage>
        <taxon>Eukaryota</taxon>
        <taxon>Metazoa</taxon>
        <taxon>Ecdysozoa</taxon>
        <taxon>Nematoda</taxon>
        <taxon>Chromadorea</taxon>
        <taxon>Rhabditida</taxon>
        <taxon>Rhabditina</taxon>
        <taxon>Rhabditomorpha</taxon>
        <taxon>Rhabditoidea</taxon>
        <taxon>Rhabditidae</taxon>
        <taxon>Mesorhabditinae</taxon>
        <taxon>Mesorhabditis</taxon>
    </lineage>
</organism>
<comment type="similarity">
    <text evidence="3">Belongs to the COX17 family.</text>
</comment>
<evidence type="ECO:0000256" key="5">
    <source>
        <dbReference type="ARBA" id="ARBA00022722"/>
    </source>
</evidence>
<dbReference type="GO" id="GO:0071036">
    <property type="term" value="P:nuclear polyadenylation-dependent snoRNA catabolic process"/>
    <property type="evidence" value="ECO:0007669"/>
    <property type="project" value="TreeGrafter"/>
</dbReference>
<dbReference type="GO" id="GO:0071039">
    <property type="term" value="P:nuclear polyadenylation-dependent CUT catabolic process"/>
    <property type="evidence" value="ECO:0007669"/>
    <property type="project" value="TreeGrafter"/>
</dbReference>
<dbReference type="InterPro" id="IPR009069">
    <property type="entry name" value="Cys_alpha_HP_mot_SF"/>
</dbReference>
<dbReference type="Gene3D" id="3.30.420.10">
    <property type="entry name" value="Ribonuclease H-like superfamily/Ribonuclease H"/>
    <property type="match status" value="1"/>
</dbReference>
<dbReference type="SUPFAM" id="SSF53098">
    <property type="entry name" value="Ribonuclease H-like"/>
    <property type="match status" value="1"/>
</dbReference>
<gene>
    <name evidence="19" type="ORF">MSPICULIGERA_LOCUS24820</name>
</gene>
<dbReference type="FunFam" id="1.10.150.80:FF:000001">
    <property type="entry name" value="Putative exosome component 10"/>
    <property type="match status" value="1"/>
</dbReference>
<dbReference type="SUPFAM" id="SSF47819">
    <property type="entry name" value="HRDC-like"/>
    <property type="match status" value="1"/>
</dbReference>
<accession>A0AA36DFV1</accession>
<dbReference type="InterPro" id="IPR012588">
    <property type="entry name" value="Exosome-assoc_fac_Rrp6_N"/>
</dbReference>
<evidence type="ECO:0000256" key="1">
    <source>
        <dbReference type="ARBA" id="ARBA00004123"/>
    </source>
</evidence>
<dbReference type="PROSITE" id="PS51808">
    <property type="entry name" value="CHCH"/>
    <property type="match status" value="1"/>
</dbReference>
<dbReference type="SUPFAM" id="SSF47072">
    <property type="entry name" value="Cysteine alpha-hairpin motif"/>
    <property type="match status" value="1"/>
</dbReference>
<feature type="binding site" evidence="16">
    <location>
        <position position="18"/>
    </location>
    <ligand>
        <name>Cu cation</name>
        <dbReference type="ChEBI" id="CHEBI:23378"/>
    </ligand>
</feature>
<evidence type="ECO:0000313" key="19">
    <source>
        <dbReference type="EMBL" id="CAJ0586838.1"/>
    </source>
</evidence>
<dbReference type="InterPro" id="IPR012337">
    <property type="entry name" value="RNaseH-like_sf"/>
</dbReference>
<dbReference type="Pfam" id="PF05051">
    <property type="entry name" value="COX17"/>
    <property type="match status" value="1"/>
</dbReference>
<comment type="subcellular location">
    <subcellularLocation>
        <location evidence="2">Mitochondrion intermembrane space</location>
    </subcellularLocation>
    <subcellularLocation>
        <location evidence="1">Nucleus</location>
    </subcellularLocation>
</comment>
<evidence type="ECO:0000256" key="14">
    <source>
        <dbReference type="ARBA" id="ARBA00023242"/>
    </source>
</evidence>
<evidence type="ECO:0000256" key="17">
    <source>
        <dbReference type="SAM" id="MobiDB-lite"/>
    </source>
</evidence>
<dbReference type="InterPro" id="IPR002121">
    <property type="entry name" value="HRDC_dom"/>
</dbReference>
<dbReference type="InterPro" id="IPR045092">
    <property type="entry name" value="Rrp6-like"/>
</dbReference>
<evidence type="ECO:0000256" key="16">
    <source>
        <dbReference type="PIRSR" id="PIRSR607745-1"/>
    </source>
</evidence>
<evidence type="ECO:0000256" key="6">
    <source>
        <dbReference type="ARBA" id="ARBA00022723"/>
    </source>
</evidence>
<keyword evidence="13" id="KW-0143">Chaperone</keyword>
<dbReference type="GO" id="GO:0005758">
    <property type="term" value="C:mitochondrial intermembrane space"/>
    <property type="evidence" value="ECO:0007669"/>
    <property type="project" value="UniProtKB-SubCell"/>
</dbReference>
<reference evidence="19" key="1">
    <citation type="submission" date="2023-06" db="EMBL/GenBank/DDBJ databases">
        <authorList>
            <person name="Delattre M."/>
        </authorList>
    </citation>
    <scope>NUCLEOTIDE SEQUENCE</scope>
    <source>
        <strain evidence="19">AF72</strain>
    </source>
</reference>
<evidence type="ECO:0000256" key="2">
    <source>
        <dbReference type="ARBA" id="ARBA00004569"/>
    </source>
</evidence>
<dbReference type="Gene3D" id="1.10.150.80">
    <property type="entry name" value="HRDC domain"/>
    <property type="match status" value="1"/>
</dbReference>
<evidence type="ECO:0000256" key="3">
    <source>
        <dbReference type="ARBA" id="ARBA00009241"/>
    </source>
</evidence>
<feature type="region of interest" description="Disordered" evidence="17">
    <location>
        <begin position="791"/>
        <end position="823"/>
    </location>
</feature>
<dbReference type="InterPro" id="IPR044876">
    <property type="entry name" value="HRDC_dom_sf"/>
</dbReference>
<keyword evidence="4" id="KW-0698">rRNA processing</keyword>
<dbReference type="Proteomes" id="UP001177023">
    <property type="component" value="Unassembled WGS sequence"/>
</dbReference>
<feature type="binding site" evidence="16">
    <location>
        <position position="19"/>
    </location>
    <ligand>
        <name>Cu cation</name>
        <dbReference type="ChEBI" id="CHEBI:23378"/>
    </ligand>
</feature>
<evidence type="ECO:0000256" key="11">
    <source>
        <dbReference type="ARBA" id="ARBA00023128"/>
    </source>
</evidence>
<dbReference type="GO" id="GO:0071038">
    <property type="term" value="P:TRAMP-dependent tRNA surveillance pathway"/>
    <property type="evidence" value="ECO:0007669"/>
    <property type="project" value="TreeGrafter"/>
</dbReference>
<dbReference type="EMBL" id="CATQJA010002709">
    <property type="protein sequence ID" value="CAJ0586838.1"/>
    <property type="molecule type" value="Genomic_DNA"/>
</dbReference>
<evidence type="ECO:0000256" key="13">
    <source>
        <dbReference type="ARBA" id="ARBA00023186"/>
    </source>
</evidence>
<dbReference type="GO" id="GO:0071037">
    <property type="term" value="P:nuclear polyadenylation-dependent snRNA catabolic process"/>
    <property type="evidence" value="ECO:0007669"/>
    <property type="project" value="TreeGrafter"/>
</dbReference>
<dbReference type="GO" id="GO:0071035">
    <property type="term" value="P:nuclear polyadenylation-dependent rRNA catabolic process"/>
    <property type="evidence" value="ECO:0007669"/>
    <property type="project" value="TreeGrafter"/>
</dbReference>
<dbReference type="GO" id="GO:0000467">
    <property type="term" value="P:exonucleolytic trimming to generate mature 3'-end of 5.8S rRNA from tricistronic rRNA transcript (SSU-rRNA, 5.8S rRNA, LSU-rRNA)"/>
    <property type="evidence" value="ECO:0007669"/>
    <property type="project" value="InterPro"/>
</dbReference>
<protein>
    <recommendedName>
        <fullName evidence="18">HRDC domain-containing protein</fullName>
    </recommendedName>
</protein>
<dbReference type="InterPro" id="IPR007745">
    <property type="entry name" value="Cyt_c_oxidase_Cu-chaperone"/>
</dbReference>
<feature type="non-terminal residue" evidence="19">
    <location>
        <position position="1"/>
    </location>
</feature>
<proteinExistence type="inferred from homology"/>
<dbReference type="Gene3D" id="1.10.287.1130">
    <property type="entry name" value="CytochromE C oxidase copper chaperone"/>
    <property type="match status" value="1"/>
</dbReference>
<evidence type="ECO:0000256" key="8">
    <source>
        <dbReference type="ARBA" id="ARBA00022835"/>
    </source>
</evidence>
<dbReference type="InterPro" id="IPR010997">
    <property type="entry name" value="HRDC-like_sf"/>
</dbReference>
<dbReference type="PROSITE" id="PS50967">
    <property type="entry name" value="HRDC"/>
    <property type="match status" value="1"/>
</dbReference>
<keyword evidence="10 16" id="KW-0186">Copper</keyword>
<feature type="domain" description="HRDC" evidence="18">
    <location>
        <begin position="558"/>
        <end position="638"/>
    </location>
</feature>
<evidence type="ECO:0000256" key="10">
    <source>
        <dbReference type="ARBA" id="ARBA00023008"/>
    </source>
</evidence>
<dbReference type="GO" id="GO:0000166">
    <property type="term" value="F:nucleotide binding"/>
    <property type="evidence" value="ECO:0007669"/>
    <property type="project" value="InterPro"/>
</dbReference>
<keyword evidence="11" id="KW-0496">Mitochondrion</keyword>
<keyword evidence="9" id="KW-0269">Exonuclease</keyword>
<keyword evidence="8" id="KW-0271">Exosome</keyword>
<evidence type="ECO:0000256" key="7">
    <source>
        <dbReference type="ARBA" id="ARBA00022801"/>
    </source>
</evidence>
<comment type="caution">
    <text evidence="19">The sequence shown here is derived from an EMBL/GenBank/DDBJ whole genome shotgun (WGS) entry which is preliminary data.</text>
</comment>
<dbReference type="GO" id="GO:0005507">
    <property type="term" value="F:copper ion binding"/>
    <property type="evidence" value="ECO:0007669"/>
    <property type="project" value="InterPro"/>
</dbReference>
<name>A0AA36DFV1_9BILA</name>
<dbReference type="PANTHER" id="PTHR12124">
    <property type="entry name" value="POLYMYOSITIS/SCLERODERMA AUTOANTIGEN-RELATED"/>
    <property type="match status" value="1"/>
</dbReference>
<keyword evidence="14" id="KW-0539">Nucleus</keyword>
<dbReference type="PANTHER" id="PTHR12124:SF47">
    <property type="entry name" value="EXOSOME COMPONENT 10"/>
    <property type="match status" value="1"/>
</dbReference>
<dbReference type="AlphaFoldDB" id="A0AA36DFV1"/>
<dbReference type="InterPro" id="IPR036397">
    <property type="entry name" value="RNaseH_sf"/>
</dbReference>
<feature type="compositionally biased region" description="Acidic residues" evidence="17">
    <location>
        <begin position="801"/>
        <end position="810"/>
    </location>
</feature>
<dbReference type="Pfam" id="PF00570">
    <property type="entry name" value="HRDC"/>
    <property type="match status" value="1"/>
</dbReference>
<dbReference type="InterPro" id="IPR049559">
    <property type="entry name" value="Rrp6p-like_exo"/>
</dbReference>
<feature type="region of interest" description="Disordered" evidence="17">
    <location>
        <begin position="754"/>
        <end position="778"/>
    </location>
</feature>
<evidence type="ECO:0000259" key="18">
    <source>
        <dbReference type="PROSITE" id="PS50967"/>
    </source>
</evidence>
<dbReference type="Pfam" id="PF08066">
    <property type="entry name" value="PMC2NT"/>
    <property type="match status" value="1"/>
</dbReference>
<dbReference type="GO" id="GO:0016531">
    <property type="term" value="F:copper chaperone activity"/>
    <property type="evidence" value="ECO:0007669"/>
    <property type="project" value="InterPro"/>
</dbReference>
<evidence type="ECO:0000256" key="15">
    <source>
        <dbReference type="ARBA" id="ARBA00043957"/>
    </source>
</evidence>
<dbReference type="Pfam" id="PF01612">
    <property type="entry name" value="DNA_pol_A_exo1"/>
    <property type="match status" value="1"/>
</dbReference>
<comment type="similarity">
    <text evidence="15">Belongs to the exosome component 10/RRP6 family.</text>
</comment>
<dbReference type="GO" id="GO:0000175">
    <property type="term" value="F:3'-5'-RNA exonuclease activity"/>
    <property type="evidence" value="ECO:0007669"/>
    <property type="project" value="InterPro"/>
</dbReference>
<sequence>MPSTTETKKDEPKKLKPCCACPETKRVRDECIIQNGEEQCGKLIEAHKQCMRDAGFNGMTDGASASNPAVGDEKPAQDDKMVKDLLQRAAALIRASNGLPRLGDNYEICVSYGSFGELMSVSRTRLQVLLQKVYAAAGVKVRFQPRDAQQIGILVDKIVAGNDIVTERTGILLDEIAKANRRDAVKVPKAISQAVSTMRSVETAPVIRDVPLQLERPLHPGAGLSAAEIARRRTLARHNDMLSKVQTHIKKPQKEFGFGRFIDNSSDIFKPKLVVKHNAVERPVGVTIIDDEPAGPSQNEWISDESDIGNPYKTELERFVVPAKQMESQEILAYKPLAETPLVLVDDFEKLEALRDTLNSVSIFAVDIEHHDHRSFLGFCCLIQISTVDTDYIVDPFKIWEHMPILNEPFSNPAILKVLHGADSDIVWLQRDFGIYVVNMFDTGRAMRHLGMGKYSLLYLVETLCGVQLNKEYQTTDWRVRPLPEEMIHYAREDTHYLLFCYGTLRERLIQAGNPTTHNLLATVYSESTALCGKIYEKPIFDPNGFTRGTLSAKRTLNNRQLFAMRSLWQWRDETARKEDESLNYILPAHMMFHIAESLPRDMQGILNCCSPVPPPVKEHLITLHRMVLEARDRPLEVTNEQGRTKRTECETLMAIRMRQQMNNNIDFIRGRLLWDDAEVYAAIENADFPAVTKQLLLKSYAGEAPIYERSEKYDIVREGRELLEKFGNVASPYECYQLAVKERDQRLEVERAMAKSQADAAPKEQRYSHHDPAVTRKPVEEINDALANSEGLVVFKEPRDDDDDEEEAAPDSSNRHQTVLEDDILTKKALKRRHQQAKKAVDIPFGQPAEKMLKKEPKVEGSGDFTPVDYSSYGTQMFEQHHLGKRGLISWGRLLAGRLIAHSIDGPNLCDAPFWGAANKAVLLAYSCHIRKPRIEPQ</sequence>
<keyword evidence="5" id="KW-0540">Nuclease</keyword>
<evidence type="ECO:0000256" key="4">
    <source>
        <dbReference type="ARBA" id="ARBA00022552"/>
    </source>
</evidence>
<dbReference type="GO" id="GO:0071040">
    <property type="term" value="P:nuclear polyadenylation-dependent antisense transcript catabolic process"/>
    <property type="evidence" value="ECO:0007669"/>
    <property type="project" value="TreeGrafter"/>
</dbReference>
<dbReference type="InterPro" id="IPR002562">
    <property type="entry name" value="3'-5'_exonuclease_dom"/>
</dbReference>
<evidence type="ECO:0000256" key="12">
    <source>
        <dbReference type="ARBA" id="ARBA00023157"/>
    </source>
</evidence>
<dbReference type="SMART" id="SM00341">
    <property type="entry name" value="HRDC"/>
    <property type="match status" value="1"/>
</dbReference>
<keyword evidence="6 16" id="KW-0479">Metal-binding</keyword>
<feature type="compositionally biased region" description="Basic and acidic residues" evidence="17">
    <location>
        <begin position="762"/>
        <end position="778"/>
    </location>
</feature>
<dbReference type="GO" id="GO:0000176">
    <property type="term" value="C:nuclear exosome (RNase complex)"/>
    <property type="evidence" value="ECO:0007669"/>
    <property type="project" value="InterPro"/>
</dbReference>